<dbReference type="Proteomes" id="UP000038040">
    <property type="component" value="Unplaced"/>
</dbReference>
<reference evidence="6" key="1">
    <citation type="submission" date="2017-02" db="UniProtKB">
        <authorList>
            <consortium name="WormBaseParasite"/>
        </authorList>
    </citation>
    <scope>IDENTIFICATION</scope>
</reference>
<reference evidence="3 5" key="2">
    <citation type="submission" date="2018-11" db="EMBL/GenBank/DDBJ databases">
        <authorList>
            <consortium name="Pathogen Informatics"/>
        </authorList>
    </citation>
    <scope>NUCLEOTIDE SEQUENCE [LARGE SCALE GENOMIC DNA]</scope>
</reference>
<dbReference type="Gene3D" id="1.10.10.1870">
    <property type="entry name" value="ShTK domain-like"/>
    <property type="match status" value="2"/>
</dbReference>
<dbReference type="Pfam" id="PF01549">
    <property type="entry name" value="ShK"/>
    <property type="match status" value="2"/>
</dbReference>
<dbReference type="PANTHER" id="PTHR46219">
    <property type="entry name" value="PROTEIN CBG11138"/>
    <property type="match status" value="1"/>
</dbReference>
<evidence type="ECO:0000313" key="6">
    <source>
        <dbReference type="WBParaSite" id="DME_0000255001-mRNA-1"/>
    </source>
</evidence>
<feature type="domain" description="ShKT" evidence="2">
    <location>
        <begin position="6"/>
        <end position="45"/>
    </location>
</feature>
<sequence>MTNSSCVDKALPGRVSDCPALKQYCNVDSYKPVMARECRKTCNLCGQRNNNNISTNKTRNFGSSTCVDFAQPGQVSECPSRKALCQKERYKEFMKKNCQKSCGYCA</sequence>
<evidence type="ECO:0000259" key="2">
    <source>
        <dbReference type="PROSITE" id="PS51670"/>
    </source>
</evidence>
<evidence type="ECO:0000313" key="4">
    <source>
        <dbReference type="Proteomes" id="UP000038040"/>
    </source>
</evidence>
<dbReference type="SMART" id="SM00254">
    <property type="entry name" value="ShKT"/>
    <property type="match status" value="2"/>
</dbReference>
<keyword evidence="5" id="KW-1185">Reference proteome</keyword>
<feature type="domain" description="ShKT" evidence="2">
    <location>
        <begin position="57"/>
        <end position="105"/>
    </location>
</feature>
<dbReference type="OrthoDB" id="5855340at2759"/>
<name>A0A0N4U6J6_DRAME</name>
<accession>A0A0N4U6J6</accession>
<dbReference type="PROSITE" id="PS51670">
    <property type="entry name" value="SHKT"/>
    <property type="match status" value="2"/>
</dbReference>
<organism evidence="4 6">
    <name type="scientific">Dracunculus medinensis</name>
    <name type="common">Guinea worm</name>
    <dbReference type="NCBI Taxonomy" id="318479"/>
    <lineage>
        <taxon>Eukaryota</taxon>
        <taxon>Metazoa</taxon>
        <taxon>Ecdysozoa</taxon>
        <taxon>Nematoda</taxon>
        <taxon>Chromadorea</taxon>
        <taxon>Rhabditida</taxon>
        <taxon>Spirurina</taxon>
        <taxon>Dracunculoidea</taxon>
        <taxon>Dracunculidae</taxon>
        <taxon>Dracunculus</taxon>
    </lineage>
</organism>
<gene>
    <name evidence="3" type="ORF">DME_LOCUS6910</name>
</gene>
<dbReference type="EMBL" id="UYYG01001157">
    <property type="protein sequence ID" value="VDN56937.1"/>
    <property type="molecule type" value="Genomic_DNA"/>
</dbReference>
<proteinExistence type="predicted"/>
<dbReference type="STRING" id="318479.A0A0N4U6J6"/>
<dbReference type="Proteomes" id="UP000274756">
    <property type="component" value="Unassembled WGS sequence"/>
</dbReference>
<dbReference type="WBParaSite" id="DME_0000255001-mRNA-1">
    <property type="protein sequence ID" value="DME_0000255001-mRNA-1"/>
    <property type="gene ID" value="DME_0000255001"/>
</dbReference>
<protein>
    <submittedName>
        <fullName evidence="6">ShTK domain protein</fullName>
    </submittedName>
</protein>
<dbReference type="PANTHER" id="PTHR46219:SF15">
    <property type="entry name" value="SHKT DOMAIN-CONTAINING PROTEIN"/>
    <property type="match status" value="1"/>
</dbReference>
<evidence type="ECO:0000256" key="1">
    <source>
        <dbReference type="PROSITE-ProRule" id="PRU01005"/>
    </source>
</evidence>
<dbReference type="InterPro" id="IPR003582">
    <property type="entry name" value="ShKT_dom"/>
</dbReference>
<evidence type="ECO:0000313" key="3">
    <source>
        <dbReference type="EMBL" id="VDN56937.1"/>
    </source>
</evidence>
<comment type="caution">
    <text evidence="1">Lacks conserved residue(s) required for the propagation of feature annotation.</text>
</comment>
<dbReference type="AlphaFoldDB" id="A0A0N4U6J6"/>
<evidence type="ECO:0000313" key="5">
    <source>
        <dbReference type="Proteomes" id="UP000274756"/>
    </source>
</evidence>